<evidence type="ECO:0000313" key="9">
    <source>
        <dbReference type="EMBL" id="CAF3761941.1"/>
    </source>
</evidence>
<dbReference type="EMBL" id="CAJNOL010000832">
    <property type="protein sequence ID" value="CAF1213694.1"/>
    <property type="molecule type" value="Genomic_DNA"/>
</dbReference>
<dbReference type="EMBL" id="CAJNOH010000002">
    <property type="protein sequence ID" value="CAF0724885.1"/>
    <property type="molecule type" value="Genomic_DNA"/>
</dbReference>
<dbReference type="Proteomes" id="UP000663870">
    <property type="component" value="Unassembled WGS sequence"/>
</dbReference>
<dbReference type="Proteomes" id="UP000663823">
    <property type="component" value="Unassembled WGS sequence"/>
</dbReference>
<keyword evidence="10" id="KW-1185">Reference proteome</keyword>
<evidence type="ECO:0000313" key="4">
    <source>
        <dbReference type="EMBL" id="CAF1213694.1"/>
    </source>
</evidence>
<dbReference type="EMBL" id="CAJNOT010000353">
    <property type="protein sequence ID" value="CAF0951282.1"/>
    <property type="molecule type" value="Genomic_DNA"/>
</dbReference>
<evidence type="ECO:0000313" key="2">
    <source>
        <dbReference type="EMBL" id="CAF0950406.1"/>
    </source>
</evidence>
<dbReference type="EMBL" id="CAJOBE010001642">
    <property type="protein sequence ID" value="CAF3761941.1"/>
    <property type="molecule type" value="Genomic_DNA"/>
</dbReference>
<dbReference type="Proteomes" id="UP000663874">
    <property type="component" value="Unassembled WGS sequence"/>
</dbReference>
<evidence type="ECO:0000313" key="11">
    <source>
        <dbReference type="Proteomes" id="UP000663882"/>
    </source>
</evidence>
<dbReference type="Proteomes" id="UP000663882">
    <property type="component" value="Unassembled WGS sequence"/>
</dbReference>
<dbReference type="EMBL" id="CAJNOU010001631">
    <property type="protein sequence ID" value="CAF1232040.1"/>
    <property type="molecule type" value="Genomic_DNA"/>
</dbReference>
<evidence type="ECO:0000313" key="3">
    <source>
        <dbReference type="EMBL" id="CAF0951282.1"/>
    </source>
</evidence>
<dbReference type="AlphaFoldDB" id="A0A814D3K0"/>
<evidence type="ECO:0000313" key="10">
    <source>
        <dbReference type="Proteomes" id="UP000663870"/>
    </source>
</evidence>
<organism evidence="2 11">
    <name type="scientific">Rotaria sordida</name>
    <dbReference type="NCBI Taxonomy" id="392033"/>
    <lineage>
        <taxon>Eukaryota</taxon>
        <taxon>Metazoa</taxon>
        <taxon>Spiralia</taxon>
        <taxon>Gnathifera</taxon>
        <taxon>Rotifera</taxon>
        <taxon>Eurotatoria</taxon>
        <taxon>Bdelloidea</taxon>
        <taxon>Philodinida</taxon>
        <taxon>Philodinidae</taxon>
        <taxon>Rotaria</taxon>
    </lineage>
</organism>
<dbReference type="Proteomes" id="UP000663864">
    <property type="component" value="Unassembled WGS sequence"/>
</dbReference>
<dbReference type="EMBL" id="CAJOAX010000664">
    <property type="protein sequence ID" value="CAF3631683.1"/>
    <property type="molecule type" value="Genomic_DNA"/>
</dbReference>
<dbReference type="InterPro" id="IPR036188">
    <property type="entry name" value="FAD/NAD-bd_sf"/>
</dbReference>
<proteinExistence type="predicted"/>
<protein>
    <submittedName>
        <fullName evidence="2">Uncharacterized protein</fullName>
    </submittedName>
</protein>
<accession>A0A814D3K0</accession>
<evidence type="ECO:0000313" key="1">
    <source>
        <dbReference type="EMBL" id="CAF0724885.1"/>
    </source>
</evidence>
<evidence type="ECO:0000313" key="6">
    <source>
        <dbReference type="EMBL" id="CAF1232040.1"/>
    </source>
</evidence>
<comment type="caution">
    <text evidence="2">The sequence shown here is derived from an EMBL/GenBank/DDBJ whole genome shotgun (WGS) entry which is preliminary data.</text>
</comment>
<name>A0A814D3K0_9BILA</name>
<dbReference type="Proteomes" id="UP000663889">
    <property type="component" value="Unassembled WGS sequence"/>
</dbReference>
<sequence>MHHYFLANDVYSYLSNNIRQSLSHDISQFIIQVINVTYSKDTTSHWAAQNRMKYCFFEYSHIPVDIIDLSTFQGKLIHSSDYCSSEQAHNKRMILVGA</sequence>
<dbReference type="EMBL" id="CAJNOO010000463">
    <property type="protein sequence ID" value="CAF0950406.1"/>
    <property type="molecule type" value="Genomic_DNA"/>
</dbReference>
<dbReference type="EMBL" id="CAJNOL010000834">
    <property type="protein sequence ID" value="CAF1214444.1"/>
    <property type="molecule type" value="Genomic_DNA"/>
</dbReference>
<gene>
    <name evidence="9" type="ORF">FNK824_LOCUS12854</name>
    <name evidence="8" type="ORF">JBS370_LOCUS6097</name>
    <name evidence="4" type="ORF">JXQ802_LOCUS25073</name>
    <name evidence="5" type="ORF">JXQ802_LOCUS25111</name>
    <name evidence="7" type="ORF">OTI717_LOCUS8337</name>
    <name evidence="1" type="ORF">PYM288_LOCUS483</name>
    <name evidence="2" type="ORF">RFH988_LOCUS11595</name>
    <name evidence="6" type="ORF">SEV965_LOCUS22751</name>
    <name evidence="3" type="ORF">ZHD862_LOCUS10021</name>
</gene>
<dbReference type="Gene3D" id="3.50.50.60">
    <property type="entry name" value="FAD/NAD(P)-binding domain"/>
    <property type="match status" value="1"/>
</dbReference>
<reference evidence="2" key="1">
    <citation type="submission" date="2021-02" db="EMBL/GenBank/DDBJ databases">
        <authorList>
            <person name="Nowell W R."/>
        </authorList>
    </citation>
    <scope>NUCLEOTIDE SEQUENCE</scope>
</reference>
<dbReference type="EMBL" id="CAJOBD010000328">
    <property type="protein sequence ID" value="CAF3646365.1"/>
    <property type="molecule type" value="Genomic_DNA"/>
</dbReference>
<dbReference type="Proteomes" id="UP000663836">
    <property type="component" value="Unassembled WGS sequence"/>
</dbReference>
<evidence type="ECO:0000313" key="7">
    <source>
        <dbReference type="EMBL" id="CAF3631683.1"/>
    </source>
</evidence>
<evidence type="ECO:0000313" key="8">
    <source>
        <dbReference type="EMBL" id="CAF3646365.1"/>
    </source>
</evidence>
<dbReference type="OrthoDB" id="66881at2759"/>
<dbReference type="Proteomes" id="UP000663854">
    <property type="component" value="Unassembled WGS sequence"/>
</dbReference>
<evidence type="ECO:0000313" key="5">
    <source>
        <dbReference type="EMBL" id="CAF1214444.1"/>
    </source>
</evidence>